<gene>
    <name evidence="2" type="ORF">PVK06_010598</name>
</gene>
<comment type="caution">
    <text evidence="2">The sequence shown here is derived from an EMBL/GenBank/DDBJ whole genome shotgun (WGS) entry which is preliminary data.</text>
</comment>
<feature type="domain" description="RNase H type-1" evidence="1">
    <location>
        <begin position="3"/>
        <end position="34"/>
    </location>
</feature>
<evidence type="ECO:0000313" key="3">
    <source>
        <dbReference type="Proteomes" id="UP001358586"/>
    </source>
</evidence>
<dbReference type="Proteomes" id="UP001358586">
    <property type="component" value="Chromosome 4"/>
</dbReference>
<evidence type="ECO:0000313" key="2">
    <source>
        <dbReference type="EMBL" id="KAK5834918.1"/>
    </source>
</evidence>
<accession>A0ABR0Q7F8</accession>
<keyword evidence="3" id="KW-1185">Reference proteome</keyword>
<sequence>MTLVRRIKEVSRHFESVKFQFVNREGNMVADRTCPSTHVNLHILDAPTFHIRKLLFEDKFDIPYVKIN</sequence>
<dbReference type="Pfam" id="PF13456">
    <property type="entry name" value="RVT_3"/>
    <property type="match status" value="1"/>
</dbReference>
<name>A0ABR0Q7F8_GOSAR</name>
<protein>
    <recommendedName>
        <fullName evidence="1">RNase H type-1 domain-containing protein</fullName>
    </recommendedName>
</protein>
<proteinExistence type="predicted"/>
<evidence type="ECO:0000259" key="1">
    <source>
        <dbReference type="Pfam" id="PF13456"/>
    </source>
</evidence>
<dbReference type="InterPro" id="IPR002156">
    <property type="entry name" value="RNaseH_domain"/>
</dbReference>
<reference evidence="2 3" key="1">
    <citation type="submission" date="2023-03" db="EMBL/GenBank/DDBJ databases">
        <title>WGS of Gossypium arboreum.</title>
        <authorList>
            <person name="Yu D."/>
        </authorList>
    </citation>
    <scope>NUCLEOTIDE SEQUENCE [LARGE SCALE GENOMIC DNA]</scope>
    <source>
        <tissue evidence="2">Leaf</tissue>
    </source>
</reference>
<organism evidence="2 3">
    <name type="scientific">Gossypium arboreum</name>
    <name type="common">Tree cotton</name>
    <name type="synonym">Gossypium nanking</name>
    <dbReference type="NCBI Taxonomy" id="29729"/>
    <lineage>
        <taxon>Eukaryota</taxon>
        <taxon>Viridiplantae</taxon>
        <taxon>Streptophyta</taxon>
        <taxon>Embryophyta</taxon>
        <taxon>Tracheophyta</taxon>
        <taxon>Spermatophyta</taxon>
        <taxon>Magnoliopsida</taxon>
        <taxon>eudicotyledons</taxon>
        <taxon>Gunneridae</taxon>
        <taxon>Pentapetalae</taxon>
        <taxon>rosids</taxon>
        <taxon>malvids</taxon>
        <taxon>Malvales</taxon>
        <taxon>Malvaceae</taxon>
        <taxon>Malvoideae</taxon>
        <taxon>Gossypium</taxon>
    </lineage>
</organism>
<dbReference type="EMBL" id="JARKNE010000004">
    <property type="protein sequence ID" value="KAK5834918.1"/>
    <property type="molecule type" value="Genomic_DNA"/>
</dbReference>